<evidence type="ECO:0000313" key="2">
    <source>
        <dbReference type="Proteomes" id="UP000054097"/>
    </source>
</evidence>
<reference evidence="1 2" key="1">
    <citation type="submission" date="2014-04" db="EMBL/GenBank/DDBJ databases">
        <authorList>
            <consortium name="DOE Joint Genome Institute"/>
            <person name="Kuo A."/>
            <person name="Zuccaro A."/>
            <person name="Kohler A."/>
            <person name="Nagy L.G."/>
            <person name="Floudas D."/>
            <person name="Copeland A."/>
            <person name="Barry K.W."/>
            <person name="Cichocki N."/>
            <person name="Veneault-Fourrey C."/>
            <person name="LaButti K."/>
            <person name="Lindquist E.A."/>
            <person name="Lipzen A."/>
            <person name="Lundell T."/>
            <person name="Morin E."/>
            <person name="Murat C."/>
            <person name="Sun H."/>
            <person name="Tunlid A."/>
            <person name="Henrissat B."/>
            <person name="Grigoriev I.V."/>
            <person name="Hibbett D.S."/>
            <person name="Martin F."/>
            <person name="Nordberg H.P."/>
            <person name="Cantor M.N."/>
            <person name="Hua S.X."/>
        </authorList>
    </citation>
    <scope>NUCLEOTIDE SEQUENCE [LARGE SCALE GENOMIC DNA]</scope>
    <source>
        <strain evidence="1 2">MAFF 305830</strain>
    </source>
</reference>
<proteinExistence type="predicted"/>
<dbReference type="HOGENOM" id="CLU_2442256_0_0_1"/>
<dbReference type="Proteomes" id="UP000054097">
    <property type="component" value="Unassembled WGS sequence"/>
</dbReference>
<accession>A0A0C2WY96</accession>
<reference evidence="2" key="2">
    <citation type="submission" date="2015-01" db="EMBL/GenBank/DDBJ databases">
        <title>Evolutionary Origins and Diversification of the Mycorrhizal Mutualists.</title>
        <authorList>
            <consortium name="DOE Joint Genome Institute"/>
            <consortium name="Mycorrhizal Genomics Consortium"/>
            <person name="Kohler A."/>
            <person name="Kuo A."/>
            <person name="Nagy L.G."/>
            <person name="Floudas D."/>
            <person name="Copeland A."/>
            <person name="Barry K.W."/>
            <person name="Cichocki N."/>
            <person name="Veneault-Fourrey C."/>
            <person name="LaButti K."/>
            <person name="Lindquist E.A."/>
            <person name="Lipzen A."/>
            <person name="Lundell T."/>
            <person name="Morin E."/>
            <person name="Murat C."/>
            <person name="Riley R."/>
            <person name="Ohm R."/>
            <person name="Sun H."/>
            <person name="Tunlid A."/>
            <person name="Henrissat B."/>
            <person name="Grigoriev I.V."/>
            <person name="Hibbett D.S."/>
            <person name="Martin F."/>
        </authorList>
    </citation>
    <scope>NUCLEOTIDE SEQUENCE [LARGE SCALE GENOMIC DNA]</scope>
    <source>
        <strain evidence="2">MAFF 305830</strain>
    </source>
</reference>
<sequence length="90" mass="10560">MFGVVICVICVNGRVRHKPENRHKQQTLRYPTVYPDRLITHCSIKKKHSHTADSISKRRAGPQRHLYQNLIRTRYVGSEEIKEGYLPSFD</sequence>
<dbReference type="EMBL" id="KN824359">
    <property type="protein sequence ID" value="KIM22292.1"/>
    <property type="molecule type" value="Genomic_DNA"/>
</dbReference>
<keyword evidence="2" id="KW-1185">Reference proteome</keyword>
<protein>
    <submittedName>
        <fullName evidence="1">Uncharacterized protein</fullName>
    </submittedName>
</protein>
<organism evidence="1 2">
    <name type="scientific">Serendipita vermifera MAFF 305830</name>
    <dbReference type="NCBI Taxonomy" id="933852"/>
    <lineage>
        <taxon>Eukaryota</taxon>
        <taxon>Fungi</taxon>
        <taxon>Dikarya</taxon>
        <taxon>Basidiomycota</taxon>
        <taxon>Agaricomycotina</taxon>
        <taxon>Agaricomycetes</taxon>
        <taxon>Sebacinales</taxon>
        <taxon>Serendipitaceae</taxon>
        <taxon>Serendipita</taxon>
    </lineage>
</organism>
<name>A0A0C2WY96_SERVB</name>
<gene>
    <name evidence="1" type="ORF">M408DRAFT_291717</name>
</gene>
<evidence type="ECO:0000313" key="1">
    <source>
        <dbReference type="EMBL" id="KIM22292.1"/>
    </source>
</evidence>
<dbReference type="AlphaFoldDB" id="A0A0C2WY96"/>